<keyword evidence="14" id="KW-0430">Lectin</keyword>
<gene>
    <name evidence="14" type="ORF">L484_013712</name>
</gene>
<dbReference type="EMBL" id="KE345628">
    <property type="protein sequence ID" value="EXC10163.1"/>
    <property type="molecule type" value="Genomic_DNA"/>
</dbReference>
<dbReference type="CDD" id="cd01098">
    <property type="entry name" value="PAN_AP_plant"/>
    <property type="match status" value="1"/>
</dbReference>
<dbReference type="Gene3D" id="3.30.200.20">
    <property type="entry name" value="Phosphorylase Kinase, domain 1"/>
    <property type="match status" value="1"/>
</dbReference>
<dbReference type="PROSITE" id="PS50948">
    <property type="entry name" value="PAN"/>
    <property type="match status" value="1"/>
</dbReference>
<dbReference type="Proteomes" id="UP000030645">
    <property type="component" value="Unassembled WGS sequence"/>
</dbReference>
<name>W9RTS6_9ROSA</name>
<evidence type="ECO:0000256" key="7">
    <source>
        <dbReference type="ARBA" id="ARBA00022840"/>
    </source>
</evidence>
<dbReference type="SMART" id="SM00473">
    <property type="entry name" value="PAN_AP"/>
    <property type="match status" value="1"/>
</dbReference>
<dbReference type="PROSITE" id="PS00108">
    <property type="entry name" value="PROTEIN_KINASE_ST"/>
    <property type="match status" value="1"/>
</dbReference>
<keyword evidence="9" id="KW-0325">Glycoprotein</keyword>
<dbReference type="InterPro" id="IPR000719">
    <property type="entry name" value="Prot_kinase_dom"/>
</dbReference>
<reference evidence="15" key="1">
    <citation type="submission" date="2013-01" db="EMBL/GenBank/DDBJ databases">
        <title>Draft Genome Sequence of a Mulberry Tree, Morus notabilis C.K. Schneid.</title>
        <authorList>
            <person name="He N."/>
            <person name="Zhao S."/>
        </authorList>
    </citation>
    <scope>NUCLEOTIDE SEQUENCE</scope>
</reference>
<evidence type="ECO:0000256" key="8">
    <source>
        <dbReference type="ARBA" id="ARBA00023157"/>
    </source>
</evidence>
<keyword evidence="6 14" id="KW-0418">Kinase</keyword>
<dbReference type="EC" id="2.7.11.1" evidence="1"/>
<organism evidence="14 15">
    <name type="scientific">Morus notabilis</name>
    <dbReference type="NCBI Taxonomy" id="981085"/>
    <lineage>
        <taxon>Eukaryota</taxon>
        <taxon>Viridiplantae</taxon>
        <taxon>Streptophyta</taxon>
        <taxon>Embryophyta</taxon>
        <taxon>Tracheophyta</taxon>
        <taxon>Spermatophyta</taxon>
        <taxon>Magnoliopsida</taxon>
        <taxon>eudicotyledons</taxon>
        <taxon>Gunneridae</taxon>
        <taxon>Pentapetalae</taxon>
        <taxon>rosids</taxon>
        <taxon>fabids</taxon>
        <taxon>Rosales</taxon>
        <taxon>Moraceae</taxon>
        <taxon>Moreae</taxon>
        <taxon>Morus</taxon>
    </lineage>
</organism>
<proteinExistence type="predicted"/>
<evidence type="ECO:0000256" key="3">
    <source>
        <dbReference type="ARBA" id="ARBA00022679"/>
    </source>
</evidence>
<dbReference type="GO" id="GO:0005524">
    <property type="term" value="F:ATP binding"/>
    <property type="evidence" value="ECO:0007669"/>
    <property type="project" value="UniProtKB-KW"/>
</dbReference>
<evidence type="ECO:0000256" key="2">
    <source>
        <dbReference type="ARBA" id="ARBA00022527"/>
    </source>
</evidence>
<evidence type="ECO:0000313" key="15">
    <source>
        <dbReference type="Proteomes" id="UP000030645"/>
    </source>
</evidence>
<dbReference type="InterPro" id="IPR011009">
    <property type="entry name" value="Kinase-like_dom_sf"/>
</dbReference>
<evidence type="ECO:0000256" key="6">
    <source>
        <dbReference type="ARBA" id="ARBA00022777"/>
    </source>
</evidence>
<evidence type="ECO:0000256" key="5">
    <source>
        <dbReference type="ARBA" id="ARBA00022741"/>
    </source>
</evidence>
<dbReference type="GO" id="GO:0048544">
    <property type="term" value="P:recognition of pollen"/>
    <property type="evidence" value="ECO:0007669"/>
    <property type="project" value="InterPro"/>
</dbReference>
<evidence type="ECO:0000256" key="9">
    <source>
        <dbReference type="ARBA" id="ARBA00023180"/>
    </source>
</evidence>
<keyword evidence="8" id="KW-1015">Disulfide bond</keyword>
<keyword evidence="5" id="KW-0547">Nucleotide-binding</keyword>
<comment type="catalytic activity">
    <reaction evidence="10">
        <text>L-threonyl-[protein] + ATP = O-phospho-L-threonyl-[protein] + ADP + H(+)</text>
        <dbReference type="Rhea" id="RHEA:46608"/>
        <dbReference type="Rhea" id="RHEA-COMP:11060"/>
        <dbReference type="Rhea" id="RHEA-COMP:11605"/>
        <dbReference type="ChEBI" id="CHEBI:15378"/>
        <dbReference type="ChEBI" id="CHEBI:30013"/>
        <dbReference type="ChEBI" id="CHEBI:30616"/>
        <dbReference type="ChEBI" id="CHEBI:61977"/>
        <dbReference type="ChEBI" id="CHEBI:456216"/>
        <dbReference type="EC" id="2.7.11.1"/>
    </reaction>
</comment>
<dbReference type="PROSITE" id="PS50011">
    <property type="entry name" value="PROTEIN_KINASE_DOM"/>
    <property type="match status" value="1"/>
</dbReference>
<dbReference type="Gene3D" id="1.10.510.10">
    <property type="entry name" value="Transferase(Phosphotransferase) domain 1"/>
    <property type="match status" value="1"/>
</dbReference>
<feature type="domain" description="Protein kinase" evidence="12">
    <location>
        <begin position="218"/>
        <end position="470"/>
    </location>
</feature>
<accession>W9RTS6</accession>
<keyword evidence="14" id="KW-0675">Receptor</keyword>
<dbReference type="FunFam" id="1.10.510.10:FF:000060">
    <property type="entry name" value="G-type lectin S-receptor-like serine/threonine-protein kinase"/>
    <property type="match status" value="1"/>
</dbReference>
<keyword evidence="7" id="KW-0067">ATP-binding</keyword>
<evidence type="ECO:0000256" key="11">
    <source>
        <dbReference type="ARBA" id="ARBA00048679"/>
    </source>
</evidence>
<dbReference type="GO" id="GO:0030246">
    <property type="term" value="F:carbohydrate binding"/>
    <property type="evidence" value="ECO:0007669"/>
    <property type="project" value="UniProtKB-KW"/>
</dbReference>
<dbReference type="PANTHER" id="PTHR27002">
    <property type="entry name" value="RECEPTOR-LIKE SERINE/THREONINE-PROTEIN KINASE SD1-8"/>
    <property type="match status" value="1"/>
</dbReference>
<keyword evidence="3" id="KW-0808">Transferase</keyword>
<keyword evidence="4" id="KW-0732">Signal</keyword>
<evidence type="ECO:0000313" key="14">
    <source>
        <dbReference type="EMBL" id="EXC10163.1"/>
    </source>
</evidence>
<dbReference type="SMART" id="SM00220">
    <property type="entry name" value="S_TKc"/>
    <property type="match status" value="1"/>
</dbReference>
<dbReference type="InterPro" id="IPR003609">
    <property type="entry name" value="Pan_app"/>
</dbReference>
<sequence>MYNLKNSSVISRVVLNRTTRTRQRLIWTERNNSWRVFAYVPRDFCDIYGQCGANANRVINKNPLCQCLKGFEPKSPENWKLREWSEGCVRDNPLSCQDKDKNKDRDEDDFVKLVGLKLPDTRRIWISERMNLKECRAKCLSNCSCTTYSNRDNREGTDCRNWFGVLRDIRQIPESGQDLYIRIRASELGGNKKVSQKEEDLELPLFNLSAILAATGNFSENNKLGEGGFGPAYRGRLEDGQEIAVKRLSSGSGQGMDEFKNEVILIAKLQHRNLVKLTDNVQAKLLDWPKRFQIICGIARGLLYLHQDSRLRIIHRDLKASNVLLDNEMNPKISDFGMASTFGGDQTEGNTNRVVGTYGYMAPEYAFSGLFSTKSDVYSFCVVVLEIVSGKRSRFFHNENHGLTLIGHAWKLMKAARIFELIDVCLRESHNAGEVLRCAAHIGLLCAQQRPTDRPSMSSVILMLSSESELPQPEEPACYFMAVDSQEDDRFSCTTNNVTISELVPR</sequence>
<evidence type="ECO:0000259" key="13">
    <source>
        <dbReference type="PROSITE" id="PS50948"/>
    </source>
</evidence>
<evidence type="ECO:0000256" key="4">
    <source>
        <dbReference type="ARBA" id="ARBA00022729"/>
    </source>
</evidence>
<comment type="catalytic activity">
    <reaction evidence="11">
        <text>L-seryl-[protein] + ATP = O-phospho-L-seryl-[protein] + ADP + H(+)</text>
        <dbReference type="Rhea" id="RHEA:17989"/>
        <dbReference type="Rhea" id="RHEA-COMP:9863"/>
        <dbReference type="Rhea" id="RHEA-COMP:11604"/>
        <dbReference type="ChEBI" id="CHEBI:15378"/>
        <dbReference type="ChEBI" id="CHEBI:29999"/>
        <dbReference type="ChEBI" id="CHEBI:30616"/>
        <dbReference type="ChEBI" id="CHEBI:83421"/>
        <dbReference type="ChEBI" id="CHEBI:456216"/>
        <dbReference type="EC" id="2.7.11.1"/>
    </reaction>
</comment>
<dbReference type="AlphaFoldDB" id="W9RTS6"/>
<keyword evidence="2" id="KW-0723">Serine/threonine-protein kinase</keyword>
<dbReference type="InterPro" id="IPR000858">
    <property type="entry name" value="S_locus_glycoprot_dom"/>
</dbReference>
<feature type="domain" description="Apple" evidence="13">
    <location>
        <begin position="96"/>
        <end position="184"/>
    </location>
</feature>
<protein>
    <recommendedName>
        <fullName evidence="1">non-specific serine/threonine protein kinase</fullName>
        <ecNumber evidence="1">2.7.11.1</ecNumber>
    </recommendedName>
</protein>
<keyword evidence="15" id="KW-1185">Reference proteome</keyword>
<dbReference type="InterPro" id="IPR008271">
    <property type="entry name" value="Ser/Thr_kinase_AS"/>
</dbReference>
<evidence type="ECO:0000259" key="12">
    <source>
        <dbReference type="PROSITE" id="PS50011"/>
    </source>
</evidence>
<dbReference type="GO" id="GO:0004674">
    <property type="term" value="F:protein serine/threonine kinase activity"/>
    <property type="evidence" value="ECO:0007669"/>
    <property type="project" value="UniProtKB-KW"/>
</dbReference>
<dbReference type="Pfam" id="PF00954">
    <property type="entry name" value="S_locus_glycop"/>
    <property type="match status" value="1"/>
</dbReference>
<evidence type="ECO:0000256" key="10">
    <source>
        <dbReference type="ARBA" id="ARBA00047899"/>
    </source>
</evidence>
<dbReference type="GO" id="GO:0005886">
    <property type="term" value="C:plasma membrane"/>
    <property type="evidence" value="ECO:0007669"/>
    <property type="project" value="TreeGrafter"/>
</dbReference>
<dbReference type="Pfam" id="PF08276">
    <property type="entry name" value="PAN_2"/>
    <property type="match status" value="1"/>
</dbReference>
<dbReference type="PANTHER" id="PTHR27002:SF900">
    <property type="entry name" value="S-LOCUS LECTIN KINASE FAMILY PROTEIN"/>
    <property type="match status" value="1"/>
</dbReference>
<dbReference type="InterPro" id="IPR001245">
    <property type="entry name" value="Ser-Thr/Tyr_kinase_cat_dom"/>
</dbReference>
<evidence type="ECO:0000256" key="1">
    <source>
        <dbReference type="ARBA" id="ARBA00012513"/>
    </source>
</evidence>
<dbReference type="STRING" id="981085.W9RTS6"/>
<dbReference type="Pfam" id="PF07714">
    <property type="entry name" value="PK_Tyr_Ser-Thr"/>
    <property type="match status" value="2"/>
</dbReference>
<dbReference type="SUPFAM" id="SSF56112">
    <property type="entry name" value="Protein kinase-like (PK-like)"/>
    <property type="match status" value="1"/>
</dbReference>